<dbReference type="PANTHER" id="PTHR48022">
    <property type="entry name" value="PLASTIDIC GLUCOSE TRANSPORTER 4"/>
    <property type="match status" value="1"/>
</dbReference>
<keyword evidence="5 8" id="KW-1133">Transmembrane helix</keyword>
<dbReference type="GO" id="GO:0005351">
    <property type="term" value="F:carbohydrate:proton symporter activity"/>
    <property type="evidence" value="ECO:0007669"/>
    <property type="project" value="TreeGrafter"/>
</dbReference>
<feature type="transmembrane region" description="Helical" evidence="8">
    <location>
        <begin position="294"/>
        <end position="314"/>
    </location>
</feature>
<dbReference type="InterPro" id="IPR050360">
    <property type="entry name" value="MFS_Sugar_Transporters"/>
</dbReference>
<dbReference type="PROSITE" id="PS00217">
    <property type="entry name" value="SUGAR_TRANSPORT_2"/>
    <property type="match status" value="1"/>
</dbReference>
<evidence type="ECO:0000256" key="1">
    <source>
        <dbReference type="ARBA" id="ARBA00004141"/>
    </source>
</evidence>
<keyword evidence="3 7" id="KW-0813">Transport</keyword>
<feature type="transmembrane region" description="Helical" evidence="8">
    <location>
        <begin position="169"/>
        <end position="189"/>
    </location>
</feature>
<evidence type="ECO:0000256" key="6">
    <source>
        <dbReference type="ARBA" id="ARBA00023136"/>
    </source>
</evidence>
<feature type="transmembrane region" description="Helical" evidence="8">
    <location>
        <begin position="422"/>
        <end position="441"/>
    </location>
</feature>
<name>A0A261XV80_9FUNG</name>
<dbReference type="AlphaFoldDB" id="A0A261XV80"/>
<dbReference type="GO" id="GO:0016020">
    <property type="term" value="C:membrane"/>
    <property type="evidence" value="ECO:0007669"/>
    <property type="project" value="UniProtKB-SubCell"/>
</dbReference>
<dbReference type="InterPro" id="IPR036259">
    <property type="entry name" value="MFS_trans_sf"/>
</dbReference>
<dbReference type="InterPro" id="IPR003663">
    <property type="entry name" value="Sugar/inositol_transpt"/>
</dbReference>
<feature type="transmembrane region" description="Helical" evidence="8">
    <location>
        <begin position="79"/>
        <end position="101"/>
    </location>
</feature>
<comment type="caution">
    <text evidence="10">The sequence shown here is derived from an EMBL/GenBank/DDBJ whole genome shotgun (WGS) entry which is preliminary data.</text>
</comment>
<keyword evidence="11" id="KW-1185">Reference proteome</keyword>
<proteinExistence type="inferred from homology"/>
<feature type="transmembrane region" description="Helical" evidence="8">
    <location>
        <begin position="256"/>
        <end position="274"/>
    </location>
</feature>
<evidence type="ECO:0000256" key="7">
    <source>
        <dbReference type="RuleBase" id="RU003346"/>
    </source>
</evidence>
<accession>A0A261XV80</accession>
<evidence type="ECO:0000259" key="9">
    <source>
        <dbReference type="PROSITE" id="PS50850"/>
    </source>
</evidence>
<dbReference type="Proteomes" id="UP000242875">
    <property type="component" value="Unassembled WGS sequence"/>
</dbReference>
<feature type="transmembrane region" description="Helical" evidence="8">
    <location>
        <begin position="323"/>
        <end position="340"/>
    </location>
</feature>
<dbReference type="FunFam" id="1.20.1250.20:FF:000090">
    <property type="entry name" value="MFS sugar transporter, putative"/>
    <property type="match status" value="1"/>
</dbReference>
<protein>
    <recommendedName>
        <fullName evidence="9">Major facilitator superfamily (MFS) profile domain-containing protein</fullName>
    </recommendedName>
</protein>
<dbReference type="EMBL" id="MVBO01000172">
    <property type="protein sequence ID" value="OZJ02251.1"/>
    <property type="molecule type" value="Genomic_DNA"/>
</dbReference>
<evidence type="ECO:0000256" key="2">
    <source>
        <dbReference type="ARBA" id="ARBA00010992"/>
    </source>
</evidence>
<dbReference type="PROSITE" id="PS50850">
    <property type="entry name" value="MFS"/>
    <property type="match status" value="1"/>
</dbReference>
<comment type="subcellular location">
    <subcellularLocation>
        <location evidence="1">Membrane</location>
        <topology evidence="1">Multi-pass membrane protein</topology>
    </subcellularLocation>
</comment>
<dbReference type="Gene3D" id="1.20.1250.20">
    <property type="entry name" value="MFS general substrate transporter like domains"/>
    <property type="match status" value="1"/>
</dbReference>
<dbReference type="Pfam" id="PF00083">
    <property type="entry name" value="Sugar_tr"/>
    <property type="match status" value="1"/>
</dbReference>
<sequence>MGLRRAIFTAAFACVGSFLFGYDSGVITNVIAQQHFVDKFNNPSAAEQGGIVSAYTGGAILGCVFFYYLADRLGRTRTIFIGALTVTFGCALQAGCITVAMLIAGRFIAGVAIGILSSANPVYCSEVAPPSWRGAMTGLQQWMLSWGYLAAQWIGYGSSFAASDFQWRFPLAFQCLPAAILAIGILFQLESPRWLCEKERNEEAQQVLYKLHYNGRNQDFLDLEFREIKDAIAAERATSVKSWKGLFAKPSWRRRIALACGIQLATQTSGINVINYYGPRIYAALNIGTQQSLLIIGISGALSVVYCSIGLWLLEGIGRIKPLVVSCYGMAACLLINAVLSQTVDPNNTNNSNALRASISMNFLISFFFTPLGINSWVYPAEIFPTEIRARGNALSTITNWIFNLVFAQASPVALQGIGYKYFYVFMACNVVAGSCFLLFFPETKGRTLEQMDELFGDQTVSVALEEPKIADEEKYVGVDRKL</sequence>
<evidence type="ECO:0000313" key="11">
    <source>
        <dbReference type="Proteomes" id="UP000242875"/>
    </source>
</evidence>
<dbReference type="PRINTS" id="PR00171">
    <property type="entry name" value="SUGRTRNSPORT"/>
</dbReference>
<dbReference type="InterPro" id="IPR005828">
    <property type="entry name" value="MFS_sugar_transport-like"/>
</dbReference>
<dbReference type="InterPro" id="IPR005829">
    <property type="entry name" value="Sugar_transporter_CS"/>
</dbReference>
<comment type="similarity">
    <text evidence="2 7">Belongs to the major facilitator superfamily. Sugar transporter (TC 2.A.1.1) family.</text>
</comment>
<gene>
    <name evidence="10" type="ORF">BZG36_05032</name>
</gene>
<reference evidence="10 11" key="1">
    <citation type="journal article" date="2017" name="Mycologia">
        <title>Bifiguratus adelaidae, gen. et sp. nov., a new member of Mucoromycotina in endophytic and soil-dwelling habitats.</title>
        <authorList>
            <person name="Torres-Cruz T.J."/>
            <person name="Billingsley Tobias T.L."/>
            <person name="Almatruk M."/>
            <person name="Hesse C."/>
            <person name="Kuske C.R."/>
            <person name="Desiro A."/>
            <person name="Benucci G.M."/>
            <person name="Bonito G."/>
            <person name="Stajich J.E."/>
            <person name="Dunlap C."/>
            <person name="Arnold A.E."/>
            <person name="Porras-Alfaro A."/>
        </authorList>
    </citation>
    <scope>NUCLEOTIDE SEQUENCE [LARGE SCALE GENOMIC DNA]</scope>
    <source>
        <strain evidence="10 11">AZ0501</strain>
    </source>
</reference>
<evidence type="ECO:0000256" key="5">
    <source>
        <dbReference type="ARBA" id="ARBA00022989"/>
    </source>
</evidence>
<feature type="transmembrane region" description="Helical" evidence="8">
    <location>
        <begin position="48"/>
        <end position="70"/>
    </location>
</feature>
<dbReference type="SUPFAM" id="SSF103473">
    <property type="entry name" value="MFS general substrate transporter"/>
    <property type="match status" value="1"/>
</dbReference>
<dbReference type="OrthoDB" id="6612291at2759"/>
<evidence type="ECO:0000256" key="8">
    <source>
        <dbReference type="SAM" id="Phobius"/>
    </source>
</evidence>
<evidence type="ECO:0000256" key="4">
    <source>
        <dbReference type="ARBA" id="ARBA00022692"/>
    </source>
</evidence>
<feature type="transmembrane region" description="Helical" evidence="8">
    <location>
        <begin position="360"/>
        <end position="380"/>
    </location>
</feature>
<keyword evidence="6 8" id="KW-0472">Membrane</keyword>
<dbReference type="InterPro" id="IPR020846">
    <property type="entry name" value="MFS_dom"/>
</dbReference>
<dbReference type="NCBIfam" id="TIGR00879">
    <property type="entry name" value="SP"/>
    <property type="match status" value="1"/>
</dbReference>
<dbReference type="PANTHER" id="PTHR48022:SF9">
    <property type="entry name" value="MAJOR FACILITATOR SUPERFAMILY (MFS) PROFILE DOMAIN-CONTAINING PROTEIN"/>
    <property type="match status" value="1"/>
</dbReference>
<evidence type="ECO:0000313" key="10">
    <source>
        <dbReference type="EMBL" id="OZJ02251.1"/>
    </source>
</evidence>
<keyword evidence="4 8" id="KW-0812">Transmembrane</keyword>
<evidence type="ECO:0000256" key="3">
    <source>
        <dbReference type="ARBA" id="ARBA00022448"/>
    </source>
</evidence>
<feature type="domain" description="Major facilitator superfamily (MFS) profile" evidence="9">
    <location>
        <begin position="9"/>
        <end position="445"/>
    </location>
</feature>
<organism evidence="10 11">
    <name type="scientific">Bifiguratus adelaidae</name>
    <dbReference type="NCBI Taxonomy" id="1938954"/>
    <lineage>
        <taxon>Eukaryota</taxon>
        <taxon>Fungi</taxon>
        <taxon>Fungi incertae sedis</taxon>
        <taxon>Mucoromycota</taxon>
        <taxon>Mucoromycotina</taxon>
        <taxon>Endogonomycetes</taxon>
        <taxon>Endogonales</taxon>
        <taxon>Endogonales incertae sedis</taxon>
        <taxon>Bifiguratus</taxon>
    </lineage>
</organism>